<organism evidence="1 2">
    <name type="scientific">Escherichia phage vB_EcoS_swan01</name>
    <dbReference type="NCBI Taxonomy" id="2496549"/>
    <lineage>
        <taxon>Viruses</taxon>
        <taxon>Duplodnaviria</taxon>
        <taxon>Heunggongvirae</taxon>
        <taxon>Uroviricota</taxon>
        <taxon>Caudoviricetes</taxon>
        <taxon>Drexlerviridae</taxon>
        <taxon>Tempevirinae</taxon>
        <taxon>Warwickvirus</taxon>
        <taxon>Warwickvirus ityhuna</taxon>
        <taxon>Warwickvirus swan01</taxon>
    </lineage>
</organism>
<proteinExistence type="predicted"/>
<accession>A0A1X7QHT7</accession>
<gene>
    <name evidence="1" type="ORF">SWAN_00078</name>
</gene>
<sequence>MVVYSKKAFDQAQQTARDAVKGGTKNNMQLDWGAAMILLRVAYGHYPLEFAEAYYKHEG</sequence>
<dbReference type="EMBL" id="LT841304">
    <property type="protein sequence ID" value="SMH63963.1"/>
    <property type="molecule type" value="Genomic_DNA"/>
</dbReference>
<evidence type="ECO:0000313" key="2">
    <source>
        <dbReference type="Proteomes" id="UP000281966"/>
    </source>
</evidence>
<evidence type="ECO:0000313" key="1">
    <source>
        <dbReference type="EMBL" id="SMH63963.1"/>
    </source>
</evidence>
<protein>
    <submittedName>
        <fullName evidence="1">Uncharacterized protein</fullName>
    </submittedName>
</protein>
<dbReference type="Proteomes" id="UP000281966">
    <property type="component" value="Segment"/>
</dbReference>
<reference evidence="2" key="1">
    <citation type="submission" date="2017-04" db="EMBL/GenBank/DDBJ databases">
        <authorList>
            <person name="Millard A."/>
            <person name="Redgwell R T."/>
            <person name="Michniewski S."/>
        </authorList>
    </citation>
    <scope>NUCLEOTIDE SEQUENCE [LARGE SCALE GENOMIC DNA]</scope>
</reference>
<name>A0A1X7QHT7_9CAUD</name>
<keyword evidence="2" id="KW-1185">Reference proteome</keyword>